<evidence type="ECO:0000259" key="1">
    <source>
        <dbReference type="PROSITE" id="PS50106"/>
    </source>
</evidence>
<dbReference type="KEGG" id="ifl:C1H71_01930"/>
<name>A0A7G3G4S8_9NEIS</name>
<organism evidence="2 3">
    <name type="scientific">Iodobacter fluviatilis</name>
    <dbReference type="NCBI Taxonomy" id="537"/>
    <lineage>
        <taxon>Bacteria</taxon>
        <taxon>Pseudomonadati</taxon>
        <taxon>Pseudomonadota</taxon>
        <taxon>Betaproteobacteria</taxon>
        <taxon>Neisseriales</taxon>
        <taxon>Chitinibacteraceae</taxon>
        <taxon>Iodobacter</taxon>
    </lineage>
</organism>
<dbReference type="InterPro" id="IPR036034">
    <property type="entry name" value="PDZ_sf"/>
</dbReference>
<dbReference type="Pfam" id="PF05299">
    <property type="entry name" value="Peptidase_M61"/>
    <property type="match status" value="1"/>
</dbReference>
<keyword evidence="3" id="KW-1185">Reference proteome</keyword>
<evidence type="ECO:0000313" key="3">
    <source>
        <dbReference type="Proteomes" id="UP000515917"/>
    </source>
</evidence>
<dbReference type="EMBL" id="CP025781">
    <property type="protein sequence ID" value="QBC42440.1"/>
    <property type="molecule type" value="Genomic_DNA"/>
</dbReference>
<dbReference type="Proteomes" id="UP000515917">
    <property type="component" value="Chromosome"/>
</dbReference>
<evidence type="ECO:0000313" key="2">
    <source>
        <dbReference type="EMBL" id="QBC42440.1"/>
    </source>
</evidence>
<sequence>MIMNILYKIVPASLHAHLFHVSITINKPDKNGQCLYLAAWIPGSYLIREFSRNIVEIRAESAGKPVMLNKCDKHTWQAASVKGPLEIHYSVYAWDLSVRGAYLDQSRGFFNGTSVFLAVSGQESNPCYVDIVAPEGKAYKQWKIATTLTKDDAKVGQFGRYQAANYDELIDHPVEMGEFSQISFKACGTPHDIVIAGRHNADLKRLKKDLKKICEYQIKLFGEPAPFDRYLFMTMALGDGYGGLEHRSSTALMCNRDDLPLAHETQIKAGYRQFLGLCSHEYFHSWNVKRIKPAAYAPYDLSQENYTRLLWAFEGITSYYDDLTLLRTGLISQQDYLDLLAQTITGVERGNGRTKQTLEDSSLDTWVKFYRQDENSPNSLVSYYTKGALVALCLDLLIRQQSAGQKSLDDVMRALWLRYGQDFSSAGLGVAEADWERLASEVTGLDLQSFFDLALRSTQELPLQTLLAEFGVEWQMRAAVGASDKGGWLDKVLPPSNSLGIRSSSDGSFVKLSHVLDGGAAQAAGLSAGDLLIAINGLRVTSGNLEAQLASQPINGELDVLAFRRDELMRFNVRLQHSAENTCGLKLKALDAEKSMTRDAWLLG</sequence>
<dbReference type="InterPro" id="IPR007963">
    <property type="entry name" value="Peptidase_M61_catalytic"/>
</dbReference>
<accession>A0A7G3G4S8</accession>
<reference evidence="2 3" key="1">
    <citation type="submission" date="2018-01" db="EMBL/GenBank/DDBJ databases">
        <title>Genome sequence of Iodobacter sp. strain PCH194 isolated from Indian Trans-Himalaya.</title>
        <authorList>
            <person name="Kumar V."/>
            <person name="Thakur V."/>
            <person name="Kumar S."/>
            <person name="Singh D."/>
        </authorList>
    </citation>
    <scope>NUCLEOTIDE SEQUENCE [LARGE SCALE GENOMIC DNA]</scope>
    <source>
        <strain evidence="2 3">PCH194</strain>
    </source>
</reference>
<gene>
    <name evidence="2" type="ORF">C1H71_01930</name>
</gene>
<dbReference type="InterPro" id="IPR027268">
    <property type="entry name" value="Peptidase_M4/M1_CTD_sf"/>
</dbReference>
<dbReference type="SUPFAM" id="SSF50156">
    <property type="entry name" value="PDZ domain-like"/>
    <property type="match status" value="1"/>
</dbReference>
<dbReference type="Pfam" id="PF17899">
    <property type="entry name" value="Peptidase_M61_N"/>
    <property type="match status" value="1"/>
</dbReference>
<proteinExistence type="predicted"/>
<dbReference type="InterPro" id="IPR024191">
    <property type="entry name" value="Peptidase_M61"/>
</dbReference>
<dbReference type="SUPFAM" id="SSF55486">
    <property type="entry name" value="Metalloproteases ('zincins'), catalytic domain"/>
    <property type="match status" value="1"/>
</dbReference>
<protein>
    <submittedName>
        <fullName evidence="2">Peptidase M61</fullName>
    </submittedName>
</protein>
<dbReference type="SMART" id="SM00228">
    <property type="entry name" value="PDZ"/>
    <property type="match status" value="1"/>
</dbReference>
<dbReference type="PROSITE" id="PS50106">
    <property type="entry name" value="PDZ"/>
    <property type="match status" value="1"/>
</dbReference>
<dbReference type="Gene3D" id="2.30.42.10">
    <property type="match status" value="1"/>
</dbReference>
<dbReference type="PIRSF" id="PIRSF016493">
    <property type="entry name" value="Glycyl_aminpptds"/>
    <property type="match status" value="1"/>
</dbReference>
<dbReference type="InterPro" id="IPR040756">
    <property type="entry name" value="Peptidase_M61_N"/>
</dbReference>
<dbReference type="InterPro" id="IPR001478">
    <property type="entry name" value="PDZ"/>
</dbReference>
<dbReference type="Pfam" id="PF00595">
    <property type="entry name" value="PDZ"/>
    <property type="match status" value="1"/>
</dbReference>
<dbReference type="Gene3D" id="1.10.390.10">
    <property type="entry name" value="Neutral Protease Domain 2"/>
    <property type="match status" value="1"/>
</dbReference>
<feature type="domain" description="PDZ" evidence="1">
    <location>
        <begin position="477"/>
        <end position="537"/>
    </location>
</feature>
<dbReference type="Gene3D" id="2.60.40.3650">
    <property type="match status" value="1"/>
</dbReference>
<dbReference type="AlphaFoldDB" id="A0A7G3G4S8"/>